<feature type="compositionally biased region" description="Low complexity" evidence="1">
    <location>
        <begin position="78"/>
        <end position="112"/>
    </location>
</feature>
<feature type="compositionally biased region" description="Basic and acidic residues" evidence="1">
    <location>
        <begin position="362"/>
        <end position="372"/>
    </location>
</feature>
<protein>
    <submittedName>
        <fullName evidence="2">Uncharacterized protein</fullName>
    </submittedName>
</protein>
<feature type="compositionally biased region" description="Polar residues" evidence="1">
    <location>
        <begin position="698"/>
        <end position="707"/>
    </location>
</feature>
<proteinExistence type="predicted"/>
<dbReference type="PANTHER" id="PTHR48125:SF12">
    <property type="entry name" value="AT HOOK TRANSCRIPTION FACTOR FAMILY-RELATED"/>
    <property type="match status" value="1"/>
</dbReference>
<feature type="compositionally biased region" description="Basic and acidic residues" evidence="1">
    <location>
        <begin position="604"/>
        <end position="618"/>
    </location>
</feature>
<feature type="compositionally biased region" description="Pro residues" evidence="1">
    <location>
        <begin position="687"/>
        <end position="697"/>
    </location>
</feature>
<feature type="compositionally biased region" description="Low complexity" evidence="1">
    <location>
        <begin position="305"/>
        <end position="315"/>
    </location>
</feature>
<feature type="compositionally biased region" description="Polar residues" evidence="1">
    <location>
        <begin position="455"/>
        <end position="464"/>
    </location>
</feature>
<organism evidence="2 3">
    <name type="scientific">Diatraea saccharalis</name>
    <name type="common">sugarcane borer</name>
    <dbReference type="NCBI Taxonomy" id="40085"/>
    <lineage>
        <taxon>Eukaryota</taxon>
        <taxon>Metazoa</taxon>
        <taxon>Ecdysozoa</taxon>
        <taxon>Arthropoda</taxon>
        <taxon>Hexapoda</taxon>
        <taxon>Insecta</taxon>
        <taxon>Pterygota</taxon>
        <taxon>Neoptera</taxon>
        <taxon>Endopterygota</taxon>
        <taxon>Lepidoptera</taxon>
        <taxon>Glossata</taxon>
        <taxon>Ditrysia</taxon>
        <taxon>Pyraloidea</taxon>
        <taxon>Crambidae</taxon>
        <taxon>Crambinae</taxon>
        <taxon>Diatraea</taxon>
    </lineage>
</organism>
<feature type="region of interest" description="Disordered" evidence="1">
    <location>
        <begin position="444"/>
        <end position="464"/>
    </location>
</feature>
<feature type="compositionally biased region" description="Basic and acidic residues" evidence="1">
    <location>
        <begin position="644"/>
        <end position="661"/>
    </location>
</feature>
<accession>A0A9N9R5X6</accession>
<gene>
    <name evidence="2" type="ORF">DIATSA_LOCUS7869</name>
</gene>
<feature type="compositionally biased region" description="Low complexity" evidence="1">
    <location>
        <begin position="341"/>
        <end position="361"/>
    </location>
</feature>
<feature type="compositionally biased region" description="Basic residues" evidence="1">
    <location>
        <begin position="444"/>
        <end position="453"/>
    </location>
</feature>
<feature type="compositionally biased region" description="Basic and acidic residues" evidence="1">
    <location>
        <begin position="586"/>
        <end position="596"/>
    </location>
</feature>
<feature type="compositionally biased region" description="Low complexity" evidence="1">
    <location>
        <begin position="551"/>
        <end position="567"/>
    </location>
</feature>
<feature type="compositionally biased region" description="Low complexity" evidence="1">
    <location>
        <begin position="19"/>
        <end position="32"/>
    </location>
</feature>
<feature type="compositionally biased region" description="Pro residues" evidence="1">
    <location>
        <begin position="61"/>
        <end position="77"/>
    </location>
</feature>
<keyword evidence="3" id="KW-1185">Reference proteome</keyword>
<evidence type="ECO:0000256" key="1">
    <source>
        <dbReference type="SAM" id="MobiDB-lite"/>
    </source>
</evidence>
<dbReference type="AlphaFoldDB" id="A0A9N9R5X6"/>
<feature type="compositionally biased region" description="Polar residues" evidence="1">
    <location>
        <begin position="120"/>
        <end position="131"/>
    </location>
</feature>
<dbReference type="PANTHER" id="PTHR48125">
    <property type="entry name" value="LP07818P1"/>
    <property type="match status" value="1"/>
</dbReference>
<reference evidence="2" key="2">
    <citation type="submission" date="2022-10" db="EMBL/GenBank/DDBJ databases">
        <authorList>
            <consortium name="ENA_rothamsted_submissions"/>
            <consortium name="culmorum"/>
            <person name="King R."/>
        </authorList>
    </citation>
    <scope>NUCLEOTIDE SEQUENCE</scope>
</reference>
<feature type="region of interest" description="Disordered" evidence="1">
    <location>
        <begin position="1"/>
        <end position="267"/>
    </location>
</feature>
<feature type="region of interest" description="Disordered" evidence="1">
    <location>
        <begin position="305"/>
        <end position="409"/>
    </location>
</feature>
<feature type="compositionally biased region" description="Low complexity" evidence="1">
    <location>
        <begin position="731"/>
        <end position="772"/>
    </location>
</feature>
<dbReference type="EMBL" id="OU893352">
    <property type="protein sequence ID" value="CAG9790200.1"/>
    <property type="molecule type" value="Genomic_DNA"/>
</dbReference>
<feature type="compositionally biased region" description="Pro residues" evidence="1">
    <location>
        <begin position="506"/>
        <end position="525"/>
    </location>
</feature>
<reference evidence="2" key="1">
    <citation type="submission" date="2021-12" db="EMBL/GenBank/DDBJ databases">
        <authorList>
            <person name="King R."/>
        </authorList>
    </citation>
    <scope>NUCLEOTIDE SEQUENCE</scope>
</reference>
<evidence type="ECO:0000313" key="2">
    <source>
        <dbReference type="EMBL" id="CAG9790200.1"/>
    </source>
</evidence>
<evidence type="ECO:0000313" key="3">
    <source>
        <dbReference type="Proteomes" id="UP001153714"/>
    </source>
</evidence>
<feature type="compositionally biased region" description="Basic and acidic residues" evidence="1">
    <location>
        <begin position="1"/>
        <end position="15"/>
    </location>
</feature>
<feature type="compositionally biased region" description="Basic residues" evidence="1">
    <location>
        <begin position="662"/>
        <end position="678"/>
    </location>
</feature>
<sequence length="824" mass="90220">MLLEESAKDHGHCDDSTIISDGYTDTGSTDTISPDRFMGVTGERLSDSDSVDTINIWASQPPHPAPPRTPEPQPLSPPSLSSLSSLALPDDLPRTPRLSPSSSSSSSSSTSSHDTDRTVECTSPKGTISPRTTTTTTRNKDKRKGDAPFSMEAWRNTPSCSYARTGDREKETVVRPERPPPLSRLREQQKDTAGESEGTGRGRIINNKEVVGKGKGIGKRSLPTSAIEPIGENEEKKTSGTSPSAALAPPPAQPADTHSAISPPKGTGAIIIYGASVSENIAKTKTETEIQTKFKFTGVLSDSSAAASVAAATSAPTLQTTGTEEEDPSSLPTAPQERPSEFFFPSSPSSSSSSSSYSSPPCKREKMNHDEENSNSNINNTKEKRQNKKEGTELDHYPKTKTNKDTHPLDEAVEKINAIILGLAGTRTGTARTIKTDPLFATGLRRHTPRRPNAKASTNKHTNANNTERIAAIIRNRCEELLNVEKQAIQLRKLIIDLGGKDTLSCPPPPRPPTPPPPLSPPPPNQTRKTDEPCSGTRNGNVFPKPQTGLTTSSPNSSPHHSRSGNGNEHRSSGTEPEQHTSANEPKIRRSDKHPDLVQIMNALREHQKIQREQDQRLSRLQKQIEALRSGDAPGQERITQSKLETKTKTDTQTETKENVGRKRKTTWRNNRRRRTKNHRENTTAPTPAPPPPPPPLSTNIPTNDTTQRARQQRERAPQNQHPRVNESTQRRQLSSQPFPQSPRLQQQPLSVRQRGRPQLPQRQQQQQQPQRLRPPPQGGNPTPTQLERQQLTNLRVLAPPPTIAGETRTPPGERSPASGTCRL</sequence>
<feature type="compositionally biased region" description="Basic and acidic residues" evidence="1">
    <location>
        <begin position="568"/>
        <end position="579"/>
    </location>
</feature>
<feature type="region of interest" description="Disordered" evidence="1">
    <location>
        <begin position="502"/>
        <end position="824"/>
    </location>
</feature>
<dbReference type="Proteomes" id="UP001153714">
    <property type="component" value="Chromosome 21"/>
</dbReference>
<name>A0A9N9R5X6_9NEOP</name>
<feature type="compositionally biased region" description="Basic and acidic residues" evidence="1">
    <location>
        <begin position="165"/>
        <end position="193"/>
    </location>
</feature>
<feature type="compositionally biased region" description="Basic and acidic residues" evidence="1">
    <location>
        <begin position="381"/>
        <end position="409"/>
    </location>
</feature>